<sequence>MSEWNFNLTGMPLGSMVDRTVKTKDGIKQYEEFQPDIVILASKCGKVIRSYWLPDEKRWAGFKGGEEPVAWMRWPHHPGSAAAILHDQSSEYDRCLNG</sequence>
<name>A0ABY8HCL8_ENSAD</name>
<keyword evidence="2" id="KW-1185">Reference proteome</keyword>
<evidence type="ECO:0000313" key="1">
    <source>
        <dbReference type="EMBL" id="WFP89839.1"/>
    </source>
</evidence>
<proteinExistence type="predicted"/>
<organism evidence="1 2">
    <name type="scientific">Ensifer adhaerens</name>
    <name type="common">Sinorhizobium morelense</name>
    <dbReference type="NCBI Taxonomy" id="106592"/>
    <lineage>
        <taxon>Bacteria</taxon>
        <taxon>Pseudomonadati</taxon>
        <taxon>Pseudomonadota</taxon>
        <taxon>Alphaproteobacteria</taxon>
        <taxon>Hyphomicrobiales</taxon>
        <taxon>Rhizobiaceae</taxon>
        <taxon>Sinorhizobium/Ensifer group</taxon>
        <taxon>Ensifer</taxon>
    </lineage>
</organism>
<reference evidence="1 2" key="1">
    <citation type="submission" date="2023-03" db="EMBL/GenBank/DDBJ databases">
        <title>Comparative genome and transcriptome analysis combination mining strategies for increasing vitamin B12 production of Ensifer adhaerens strain.</title>
        <authorList>
            <person name="Yongheng L."/>
        </authorList>
    </citation>
    <scope>NUCLEOTIDE SEQUENCE [LARGE SCALE GENOMIC DNA]</scope>
    <source>
        <strain evidence="1 2">Casida A-T305</strain>
    </source>
</reference>
<gene>
    <name evidence="1" type="ORF">P4B07_14895</name>
</gene>
<dbReference type="GeneID" id="29518636"/>
<protein>
    <submittedName>
        <fullName evidence="1">Uncharacterized protein</fullName>
    </submittedName>
</protein>
<dbReference type="RefSeq" id="WP_034806329.1">
    <property type="nucleotide sequence ID" value="NZ_CP015880.1"/>
</dbReference>
<dbReference type="Proteomes" id="UP001214094">
    <property type="component" value="Chromosome"/>
</dbReference>
<accession>A0ABY8HCL8</accession>
<evidence type="ECO:0000313" key="2">
    <source>
        <dbReference type="Proteomes" id="UP001214094"/>
    </source>
</evidence>
<dbReference type="EMBL" id="CP121308">
    <property type="protein sequence ID" value="WFP89839.1"/>
    <property type="molecule type" value="Genomic_DNA"/>
</dbReference>